<reference evidence="2" key="4">
    <citation type="submission" date="2019-03" db="UniProtKB">
        <authorList>
            <consortium name="EnsemblPlants"/>
        </authorList>
    </citation>
    <scope>IDENTIFICATION</scope>
</reference>
<reference evidence="3" key="2">
    <citation type="journal article" date="2017" name="Nat. Plants">
        <title>The Aegilops tauschii genome reveals multiple impacts of transposons.</title>
        <authorList>
            <person name="Zhao G."/>
            <person name="Zou C."/>
            <person name="Li K."/>
            <person name="Wang K."/>
            <person name="Li T."/>
            <person name="Gao L."/>
            <person name="Zhang X."/>
            <person name="Wang H."/>
            <person name="Yang Z."/>
            <person name="Liu X."/>
            <person name="Jiang W."/>
            <person name="Mao L."/>
            <person name="Kong X."/>
            <person name="Jiao Y."/>
            <person name="Jia J."/>
        </authorList>
    </citation>
    <scope>NUCLEOTIDE SEQUENCE [LARGE SCALE GENOMIC DNA]</scope>
    <source>
        <strain evidence="3">cv. AL8/78</strain>
    </source>
</reference>
<dbReference type="AlphaFoldDB" id="A0A453TDX2"/>
<name>A0A453TDX2_AEGTS</name>
<evidence type="ECO:0000259" key="1">
    <source>
        <dbReference type="Pfam" id="PF13966"/>
    </source>
</evidence>
<dbReference type="Pfam" id="PF13966">
    <property type="entry name" value="zf-RVT"/>
    <property type="match status" value="1"/>
</dbReference>
<dbReference type="PANTHER" id="PTHR36617:SF14">
    <property type="entry name" value="REVERSE TRANSCRIPTASE ZINC-BINDING DOMAIN-CONTAINING PROTEIN"/>
    <property type="match status" value="1"/>
</dbReference>
<reference evidence="2" key="3">
    <citation type="journal article" date="2017" name="Nature">
        <title>Genome sequence of the progenitor of the wheat D genome Aegilops tauschii.</title>
        <authorList>
            <person name="Luo M.C."/>
            <person name="Gu Y.Q."/>
            <person name="Puiu D."/>
            <person name="Wang H."/>
            <person name="Twardziok S.O."/>
            <person name="Deal K.R."/>
            <person name="Huo N."/>
            <person name="Zhu T."/>
            <person name="Wang L."/>
            <person name="Wang Y."/>
            <person name="McGuire P.E."/>
            <person name="Liu S."/>
            <person name="Long H."/>
            <person name="Ramasamy R.K."/>
            <person name="Rodriguez J.C."/>
            <person name="Van S.L."/>
            <person name="Yuan L."/>
            <person name="Wang Z."/>
            <person name="Xia Z."/>
            <person name="Xiao L."/>
            <person name="Anderson O.D."/>
            <person name="Ouyang S."/>
            <person name="Liang Y."/>
            <person name="Zimin A.V."/>
            <person name="Pertea G."/>
            <person name="Qi P."/>
            <person name="Bennetzen J.L."/>
            <person name="Dai X."/>
            <person name="Dawson M.W."/>
            <person name="Muller H.G."/>
            <person name="Kugler K."/>
            <person name="Rivarola-Duarte L."/>
            <person name="Spannagl M."/>
            <person name="Mayer K.F.X."/>
            <person name="Lu F.H."/>
            <person name="Bevan M.W."/>
            <person name="Leroy P."/>
            <person name="Li P."/>
            <person name="You F.M."/>
            <person name="Sun Q."/>
            <person name="Liu Z."/>
            <person name="Lyons E."/>
            <person name="Wicker T."/>
            <person name="Salzberg S.L."/>
            <person name="Devos K.M."/>
            <person name="Dvorak J."/>
        </authorList>
    </citation>
    <scope>NUCLEOTIDE SEQUENCE [LARGE SCALE GENOMIC DNA]</scope>
    <source>
        <strain evidence="2">cv. AL8/78</strain>
    </source>
</reference>
<keyword evidence="3" id="KW-1185">Reference proteome</keyword>
<evidence type="ECO:0000313" key="2">
    <source>
        <dbReference type="EnsemblPlants" id="AET7Gv21359100.1"/>
    </source>
</evidence>
<dbReference type="Gramene" id="AET7Gv21359100.1">
    <property type="protein sequence ID" value="AET7Gv21359100.1"/>
    <property type="gene ID" value="AET7Gv21359100"/>
</dbReference>
<accession>A0A453TDX2</accession>
<sequence>KKYFFSYGSFSIKDGSEIRFWEDKWLGNATLREQYPALYNIVRHKGDTIATVMESFPPNVTFRRDLIGPRLQSWYILLQQLSTVQLSHGSDVFRWNLHENGKFSVESMYRALIQSDVPVDNNKKIWKMKIPLKNKIFAWYLRRGVILTKDNLIKRNWHGSPRCVFCHHDE</sequence>
<proteinExistence type="predicted"/>
<dbReference type="EnsemblPlants" id="AET7Gv21359100.1">
    <property type="protein sequence ID" value="AET7Gv21359100.1"/>
    <property type="gene ID" value="AET7Gv21359100"/>
</dbReference>
<dbReference type="Proteomes" id="UP000015105">
    <property type="component" value="Chromosome 7D"/>
</dbReference>
<organism evidence="2 3">
    <name type="scientific">Aegilops tauschii subsp. strangulata</name>
    <name type="common">Goatgrass</name>
    <dbReference type="NCBI Taxonomy" id="200361"/>
    <lineage>
        <taxon>Eukaryota</taxon>
        <taxon>Viridiplantae</taxon>
        <taxon>Streptophyta</taxon>
        <taxon>Embryophyta</taxon>
        <taxon>Tracheophyta</taxon>
        <taxon>Spermatophyta</taxon>
        <taxon>Magnoliopsida</taxon>
        <taxon>Liliopsida</taxon>
        <taxon>Poales</taxon>
        <taxon>Poaceae</taxon>
        <taxon>BOP clade</taxon>
        <taxon>Pooideae</taxon>
        <taxon>Triticodae</taxon>
        <taxon>Triticeae</taxon>
        <taxon>Triticinae</taxon>
        <taxon>Aegilops</taxon>
    </lineage>
</organism>
<dbReference type="InterPro" id="IPR026960">
    <property type="entry name" value="RVT-Znf"/>
</dbReference>
<evidence type="ECO:0000313" key="3">
    <source>
        <dbReference type="Proteomes" id="UP000015105"/>
    </source>
</evidence>
<feature type="domain" description="Reverse transcriptase zinc-binding" evidence="1">
    <location>
        <begin position="103"/>
        <end position="169"/>
    </location>
</feature>
<protein>
    <recommendedName>
        <fullName evidence="1">Reverse transcriptase zinc-binding domain-containing protein</fullName>
    </recommendedName>
</protein>
<dbReference type="PANTHER" id="PTHR36617">
    <property type="entry name" value="PROTEIN, PUTATIVE-RELATED"/>
    <property type="match status" value="1"/>
</dbReference>
<reference evidence="3" key="1">
    <citation type="journal article" date="2014" name="Science">
        <title>Ancient hybridizations among the ancestral genomes of bread wheat.</title>
        <authorList>
            <consortium name="International Wheat Genome Sequencing Consortium,"/>
            <person name="Marcussen T."/>
            <person name="Sandve S.R."/>
            <person name="Heier L."/>
            <person name="Spannagl M."/>
            <person name="Pfeifer M."/>
            <person name="Jakobsen K.S."/>
            <person name="Wulff B.B."/>
            <person name="Steuernagel B."/>
            <person name="Mayer K.F."/>
            <person name="Olsen O.A."/>
        </authorList>
    </citation>
    <scope>NUCLEOTIDE SEQUENCE [LARGE SCALE GENOMIC DNA]</scope>
    <source>
        <strain evidence="3">cv. AL8/78</strain>
    </source>
</reference>
<reference evidence="2" key="5">
    <citation type="journal article" date="2021" name="G3 (Bethesda)">
        <title>Aegilops tauschii genome assembly Aet v5.0 features greater sequence contiguity and improved annotation.</title>
        <authorList>
            <person name="Wang L."/>
            <person name="Zhu T."/>
            <person name="Rodriguez J.C."/>
            <person name="Deal K.R."/>
            <person name="Dubcovsky J."/>
            <person name="McGuire P.E."/>
            <person name="Lux T."/>
            <person name="Spannagl M."/>
            <person name="Mayer K.F.X."/>
            <person name="Baldrich P."/>
            <person name="Meyers B.C."/>
            <person name="Huo N."/>
            <person name="Gu Y.Q."/>
            <person name="Zhou H."/>
            <person name="Devos K.M."/>
            <person name="Bennetzen J.L."/>
            <person name="Unver T."/>
            <person name="Budak H."/>
            <person name="Gulick P.J."/>
            <person name="Galiba G."/>
            <person name="Kalapos B."/>
            <person name="Nelson D.R."/>
            <person name="Li P."/>
            <person name="You F.M."/>
            <person name="Luo M.C."/>
            <person name="Dvorak J."/>
        </authorList>
    </citation>
    <scope>NUCLEOTIDE SEQUENCE [LARGE SCALE GENOMIC DNA]</scope>
    <source>
        <strain evidence="2">cv. AL8/78</strain>
    </source>
</reference>